<organism evidence="3 4">
    <name type="scientific">Methanobacterium subterraneum</name>
    <dbReference type="NCBI Taxonomy" id="59277"/>
    <lineage>
        <taxon>Archaea</taxon>
        <taxon>Methanobacteriati</taxon>
        <taxon>Methanobacteriota</taxon>
        <taxon>Methanomada group</taxon>
        <taxon>Methanobacteria</taxon>
        <taxon>Methanobacteriales</taxon>
        <taxon>Methanobacteriaceae</taxon>
        <taxon>Methanobacterium</taxon>
    </lineage>
</organism>
<evidence type="ECO:0000256" key="1">
    <source>
        <dbReference type="HAMAP-Rule" id="MF_00582"/>
    </source>
</evidence>
<gene>
    <name evidence="3" type="ORF">HA271_03625</name>
</gene>
<dbReference type="OrthoDB" id="15207at2157"/>
<dbReference type="AlphaFoldDB" id="A0A7J4TK82"/>
<evidence type="ECO:0000256" key="2">
    <source>
        <dbReference type="SAM" id="MobiDB-lite"/>
    </source>
</evidence>
<name>A0A7J4TK82_9EURY</name>
<evidence type="ECO:0000313" key="3">
    <source>
        <dbReference type="EMBL" id="HII83933.1"/>
    </source>
</evidence>
<proteinExistence type="inferred from homology"/>
<dbReference type="EMBL" id="DUHE01000106">
    <property type="protein sequence ID" value="HII83933.1"/>
    <property type="molecule type" value="Genomic_DNA"/>
</dbReference>
<comment type="caution">
    <text evidence="3">The sequence shown here is derived from an EMBL/GenBank/DDBJ whole genome shotgun (WGS) entry which is preliminary data.</text>
</comment>
<dbReference type="Gene3D" id="3.30.2170.10">
    <property type="entry name" value="archaeoglobus fulgidus dsm 4304 superfamily"/>
    <property type="match status" value="1"/>
</dbReference>
<feature type="compositionally biased region" description="Basic residues" evidence="2">
    <location>
        <begin position="1"/>
        <end position="26"/>
    </location>
</feature>
<comment type="similarity">
    <text evidence="1">Belongs to the UPF0215 family.</text>
</comment>
<dbReference type="PANTHER" id="PTHR39518:SF2">
    <property type="entry name" value="UPF0215 PROTEIN MJ1150"/>
    <property type="match status" value="1"/>
</dbReference>
<dbReference type="Pfam" id="PF01949">
    <property type="entry name" value="Endo_dU"/>
    <property type="match status" value="1"/>
</dbReference>
<dbReference type="NCBIfam" id="NF001977">
    <property type="entry name" value="PRK00766.1"/>
    <property type="match status" value="1"/>
</dbReference>
<dbReference type="PANTHER" id="PTHR39518">
    <property type="entry name" value="UPF0215 PROTEIN MJ1150"/>
    <property type="match status" value="1"/>
</dbReference>
<dbReference type="HAMAP" id="MF_00582">
    <property type="entry name" value="UPF0215"/>
    <property type="match status" value="1"/>
</dbReference>
<evidence type="ECO:0000313" key="4">
    <source>
        <dbReference type="Proteomes" id="UP000586031"/>
    </source>
</evidence>
<sequence>MEKLKERKPKSRPKKLLKKPPRKPPKRRSDLEILKNIKKFRNIKPEIRILGLDDAPFVPHSREQVMVIGTLFRAGKWLDGVLRTHITVDGTDATTSLIRMVNGSRHLEQLGVMMLDGITLGGFNVVNIQKIFHETEVPVIVIMRKYPDLPRIKKALKKFPDWEERWNHILDAGEIYKVHANQEFIYMQLCGISPEDAREIVKLSATRSAIPEPIRAAHIIAAGVITGESKGNA</sequence>
<dbReference type="Proteomes" id="UP000586031">
    <property type="component" value="Unassembled WGS sequence"/>
</dbReference>
<accession>A0A7J4TK82</accession>
<dbReference type="InterPro" id="IPR002802">
    <property type="entry name" value="Endo_dU"/>
</dbReference>
<dbReference type="PIRSF" id="PIRSF006380">
    <property type="entry name" value="UCP006380"/>
    <property type="match status" value="1"/>
</dbReference>
<reference evidence="4" key="1">
    <citation type="journal article" date="2020" name="bioRxiv">
        <title>A rank-normalized archaeal taxonomy based on genome phylogeny resolves widespread incomplete and uneven classifications.</title>
        <authorList>
            <person name="Rinke C."/>
            <person name="Chuvochina M."/>
            <person name="Mussig A.J."/>
            <person name="Chaumeil P.-A."/>
            <person name="Waite D.W."/>
            <person name="Whitman W.B."/>
            <person name="Parks D.H."/>
            <person name="Hugenholtz P."/>
        </authorList>
    </citation>
    <scope>NUCLEOTIDE SEQUENCE [LARGE SCALE GENOMIC DNA]</scope>
</reference>
<protein>
    <recommendedName>
        <fullName evidence="1">UPF0215 protein HA271_03625</fullName>
    </recommendedName>
</protein>
<feature type="region of interest" description="Disordered" evidence="2">
    <location>
        <begin position="1"/>
        <end position="29"/>
    </location>
</feature>